<dbReference type="Gene3D" id="3.40.630.30">
    <property type="match status" value="1"/>
</dbReference>
<dbReference type="Proteomes" id="UP000502508">
    <property type="component" value="Chromosome"/>
</dbReference>
<gene>
    <name evidence="1" type="ORF">Pflav_000720</name>
</gene>
<protein>
    <recommendedName>
        <fullName evidence="3">N-acetyltransferase domain-containing protein</fullName>
    </recommendedName>
</protein>
<name>A0A6F8XIM4_9ACTN</name>
<reference evidence="1 2" key="2">
    <citation type="submission" date="2020-03" db="EMBL/GenBank/DDBJ databases">
        <authorList>
            <person name="Ichikawa N."/>
            <person name="Kimura A."/>
            <person name="Kitahashi Y."/>
            <person name="Uohara A."/>
        </authorList>
    </citation>
    <scope>NUCLEOTIDE SEQUENCE [LARGE SCALE GENOMIC DNA]</scope>
    <source>
        <strain evidence="1 2">NBRC 107702</strain>
    </source>
</reference>
<organism evidence="1 2">
    <name type="scientific">Phytohabitans flavus</name>
    <dbReference type="NCBI Taxonomy" id="1076124"/>
    <lineage>
        <taxon>Bacteria</taxon>
        <taxon>Bacillati</taxon>
        <taxon>Actinomycetota</taxon>
        <taxon>Actinomycetes</taxon>
        <taxon>Micromonosporales</taxon>
        <taxon>Micromonosporaceae</taxon>
    </lineage>
</organism>
<sequence>MNYAAPFFALFPLHTPNNLTVTSTESVCDEIAGWNLNDEHLSPSDLEPRLLDIAVRMNLGNAYVFDTLTAAPDELRLDFSDEVLQLDPDSVDATDWNGVRLSTEVDGSIFGVFDDYGLAAWSGEKRMSDVAHDIQVATRSDVRRRGLAQKVASRAIETILESGLVPFYSHFRGNIPSARLAVALGFRPYGSAVLAEYQVVHGE</sequence>
<dbReference type="SUPFAM" id="SSF55729">
    <property type="entry name" value="Acyl-CoA N-acyltransferases (Nat)"/>
    <property type="match status" value="1"/>
</dbReference>
<dbReference type="AlphaFoldDB" id="A0A6F8XIM4"/>
<dbReference type="Pfam" id="PF12746">
    <property type="entry name" value="GNAT_acetyltran"/>
    <property type="match status" value="1"/>
</dbReference>
<accession>A0A6F8XIM4</accession>
<evidence type="ECO:0000313" key="2">
    <source>
        <dbReference type="Proteomes" id="UP000502508"/>
    </source>
</evidence>
<dbReference type="InterPro" id="IPR016181">
    <property type="entry name" value="Acyl_CoA_acyltransferase"/>
</dbReference>
<proteinExistence type="predicted"/>
<dbReference type="InterPro" id="IPR027365">
    <property type="entry name" value="GNAT_acetyltra_YdfB-like"/>
</dbReference>
<evidence type="ECO:0000313" key="1">
    <source>
        <dbReference type="EMBL" id="BCB73662.1"/>
    </source>
</evidence>
<dbReference type="EMBL" id="AP022870">
    <property type="protein sequence ID" value="BCB73662.1"/>
    <property type="molecule type" value="Genomic_DNA"/>
</dbReference>
<reference evidence="1 2" key="1">
    <citation type="submission" date="2020-03" db="EMBL/GenBank/DDBJ databases">
        <title>Whole genome shotgun sequence of Phytohabitans flavus NBRC 107702.</title>
        <authorList>
            <person name="Komaki H."/>
            <person name="Tamura T."/>
        </authorList>
    </citation>
    <scope>NUCLEOTIDE SEQUENCE [LARGE SCALE GENOMIC DNA]</scope>
    <source>
        <strain evidence="1 2">NBRC 107702</strain>
    </source>
</reference>
<dbReference type="KEGG" id="pfla:Pflav_000720"/>
<evidence type="ECO:0008006" key="3">
    <source>
        <dbReference type="Google" id="ProtNLM"/>
    </source>
</evidence>
<keyword evidence="2" id="KW-1185">Reference proteome</keyword>